<keyword evidence="1" id="KW-0472">Membrane</keyword>
<keyword evidence="1" id="KW-0812">Transmembrane</keyword>
<feature type="transmembrane region" description="Helical" evidence="1">
    <location>
        <begin position="7"/>
        <end position="29"/>
    </location>
</feature>
<protein>
    <submittedName>
        <fullName evidence="2">Uncharacterized protein</fullName>
    </submittedName>
</protein>
<name>A0ABU1MTG5_9CAUL</name>
<dbReference type="Pfam" id="PF20554">
    <property type="entry name" value="DUF6766"/>
    <property type="match status" value="1"/>
</dbReference>
<evidence type="ECO:0000313" key="3">
    <source>
        <dbReference type="Proteomes" id="UP001262754"/>
    </source>
</evidence>
<dbReference type="RefSeq" id="WP_310028275.1">
    <property type="nucleotide sequence ID" value="NZ_JAVDRL010000001.1"/>
</dbReference>
<keyword evidence="3" id="KW-1185">Reference proteome</keyword>
<evidence type="ECO:0000313" key="2">
    <source>
        <dbReference type="EMBL" id="MDR6529446.1"/>
    </source>
</evidence>
<organism evidence="2 3">
    <name type="scientific">Caulobacter rhizosphaerae</name>
    <dbReference type="NCBI Taxonomy" id="2010972"/>
    <lineage>
        <taxon>Bacteria</taxon>
        <taxon>Pseudomonadati</taxon>
        <taxon>Pseudomonadota</taxon>
        <taxon>Alphaproteobacteria</taxon>
        <taxon>Caulobacterales</taxon>
        <taxon>Caulobacteraceae</taxon>
        <taxon>Caulobacter</taxon>
    </lineage>
</organism>
<dbReference type="InterPro" id="IPR046657">
    <property type="entry name" value="DUF6766"/>
</dbReference>
<evidence type="ECO:0000256" key="1">
    <source>
        <dbReference type="SAM" id="Phobius"/>
    </source>
</evidence>
<proteinExistence type="predicted"/>
<gene>
    <name evidence="2" type="ORF">J2800_000161</name>
</gene>
<reference evidence="2 3" key="1">
    <citation type="submission" date="2023-07" db="EMBL/GenBank/DDBJ databases">
        <title>Sorghum-associated microbial communities from plants grown in Nebraska, USA.</title>
        <authorList>
            <person name="Schachtman D."/>
        </authorList>
    </citation>
    <scope>NUCLEOTIDE SEQUENCE [LARGE SCALE GENOMIC DNA]</scope>
    <source>
        <strain evidence="2 3">DS2154</strain>
    </source>
</reference>
<sequence length="138" mass="15838">MKRYAYAWLTGLFFLVSIMGHWIFGWFAFVDEQQALHQTPSLTPYLVEMGRDTFENWQSEFLQLIWQVVGLAYFLYVGSPASKENDDRSEAKLDVLIRLQAGEKAEDIIADIDRRYLRAGGHSKPHGHTDANLASGRE</sequence>
<feature type="transmembrane region" description="Helical" evidence="1">
    <location>
        <begin position="61"/>
        <end position="78"/>
    </location>
</feature>
<dbReference type="Proteomes" id="UP001262754">
    <property type="component" value="Unassembled WGS sequence"/>
</dbReference>
<accession>A0ABU1MTG5</accession>
<comment type="caution">
    <text evidence="2">The sequence shown here is derived from an EMBL/GenBank/DDBJ whole genome shotgun (WGS) entry which is preliminary data.</text>
</comment>
<keyword evidence="1" id="KW-1133">Transmembrane helix</keyword>
<dbReference type="EMBL" id="JAVDRL010000001">
    <property type="protein sequence ID" value="MDR6529446.1"/>
    <property type="molecule type" value="Genomic_DNA"/>
</dbReference>